<dbReference type="InterPro" id="IPR011051">
    <property type="entry name" value="RmlC_Cupin_sf"/>
</dbReference>
<evidence type="ECO:0000313" key="1">
    <source>
        <dbReference type="EMBL" id="GIH19763.1"/>
    </source>
</evidence>
<evidence type="ECO:0000313" key="2">
    <source>
        <dbReference type="Proteomes" id="UP000642748"/>
    </source>
</evidence>
<dbReference type="InterPro" id="IPR047183">
    <property type="entry name" value="GDO-like"/>
</dbReference>
<dbReference type="GO" id="GO:0051213">
    <property type="term" value="F:dioxygenase activity"/>
    <property type="evidence" value="ECO:0007669"/>
    <property type="project" value="InterPro"/>
</dbReference>
<dbReference type="AlphaFoldDB" id="A0A8J3R196"/>
<gene>
    <name evidence="1" type="ORF">Raf01_79350</name>
</gene>
<dbReference type="Gene3D" id="2.60.120.10">
    <property type="entry name" value="Jelly Rolls"/>
    <property type="match status" value="2"/>
</dbReference>
<evidence type="ECO:0008006" key="3">
    <source>
        <dbReference type="Google" id="ProtNLM"/>
    </source>
</evidence>
<dbReference type="EMBL" id="BONZ01000084">
    <property type="protein sequence ID" value="GIH19763.1"/>
    <property type="molecule type" value="Genomic_DNA"/>
</dbReference>
<dbReference type="SUPFAM" id="SSF51182">
    <property type="entry name" value="RmlC-like cupins"/>
    <property type="match status" value="1"/>
</dbReference>
<dbReference type="Proteomes" id="UP000642748">
    <property type="component" value="Unassembled WGS sequence"/>
</dbReference>
<dbReference type="RefSeq" id="WP_203923210.1">
    <property type="nucleotide sequence ID" value="NZ_BONZ01000084.1"/>
</dbReference>
<dbReference type="InterPro" id="IPR014710">
    <property type="entry name" value="RmlC-like_jellyroll"/>
</dbReference>
<organism evidence="1 2">
    <name type="scientific">Rugosimonospora africana</name>
    <dbReference type="NCBI Taxonomy" id="556532"/>
    <lineage>
        <taxon>Bacteria</taxon>
        <taxon>Bacillati</taxon>
        <taxon>Actinomycetota</taxon>
        <taxon>Actinomycetes</taxon>
        <taxon>Micromonosporales</taxon>
        <taxon>Micromonosporaceae</taxon>
        <taxon>Rugosimonospora</taxon>
    </lineage>
</organism>
<dbReference type="PANTHER" id="PTHR41517:SF1">
    <property type="entry name" value="CUPIN"/>
    <property type="match status" value="1"/>
</dbReference>
<keyword evidence="2" id="KW-1185">Reference proteome</keyword>
<protein>
    <recommendedName>
        <fullName evidence="3">Cupin domain-containing protein</fullName>
    </recommendedName>
</protein>
<accession>A0A8J3R196</accession>
<sequence>MTDNNGTPARPAYGPYSVELSAGAPVIPWSTETAYEQWCVDQDVPIVRGFYVADLTEVKTSEWASKGAAGAIIKLDGADETNGSFVLKVDRGEATTWARHVYEELFYVVSGRGTVELRRDGHTVRHEWAPGAVFAPPLNVDYRLVADSDTTLYCVNGAPPVMNLFHDSRFADENPFEFPDRWAASDAPESYFDSRGRLWKRPDGAGVWETTWIDDVNTFELPMLARRGGDGKMVTFQLGDGSLIAHISQFPSGQYKKAHRHGPGANIVILGGEGYSLLWQRDGEDPQRVDWGPNSIFVPPDMWWHQHFNSGREPARYVALRWGSRKYLINHKYEGTLVDRRDGGNQIEYDEQSPVIDELFIAECARHGVTFVPRSAR</sequence>
<comment type="caution">
    <text evidence="1">The sequence shown here is derived from an EMBL/GenBank/DDBJ whole genome shotgun (WGS) entry which is preliminary data.</text>
</comment>
<dbReference type="PANTHER" id="PTHR41517">
    <property type="entry name" value="1,2-DIOXYGENASE PROTEIN-RELATED"/>
    <property type="match status" value="1"/>
</dbReference>
<reference evidence="1" key="1">
    <citation type="submission" date="2021-01" db="EMBL/GenBank/DDBJ databases">
        <title>Whole genome shotgun sequence of Rugosimonospora africana NBRC 104875.</title>
        <authorList>
            <person name="Komaki H."/>
            <person name="Tamura T."/>
        </authorList>
    </citation>
    <scope>NUCLEOTIDE SEQUENCE</scope>
    <source>
        <strain evidence="1">NBRC 104875</strain>
    </source>
</reference>
<name>A0A8J3R196_9ACTN</name>
<proteinExistence type="predicted"/>